<sequence>MSEKSELTSMANDQPILLIESANKAADEEITGSLSISENPIISKDDVKQPVITTNEIKAKALPDTLAGRYKLERILGVGGMAVVYRAYDKLAAHFKHPYPYVALKMFKEEFAGFADASYLLYSEYALLTSLNHPHIVRAYQFDIDAESERAFLTLEFLRGLTLDQWLMENPLGVSFKKVQPMLLEIIDAMCYGHQHHTIHGDLKPSNIMLTNQGCILFDYGLGQVLVGELAELPKISRKRFNAWTPKYAAPELLEDVSLTTKTDIFALCCIIYELLTGKNPYYIDKKTKYSVSPSKPKDLSKKQWQALACGLATRPEDRTVTAEELKKVFQSTAKNFFFWS</sequence>
<dbReference type="RefSeq" id="WP_201093416.1">
    <property type="nucleotide sequence ID" value="NZ_CP067393.1"/>
</dbReference>
<dbReference type="InterPro" id="IPR045269">
    <property type="entry name" value="Atg1-like"/>
</dbReference>
<dbReference type="GO" id="GO:0005524">
    <property type="term" value="F:ATP binding"/>
    <property type="evidence" value="ECO:0007669"/>
    <property type="project" value="UniProtKB-UniRule"/>
</dbReference>
<evidence type="ECO:0000259" key="2">
    <source>
        <dbReference type="PROSITE" id="PS50011"/>
    </source>
</evidence>
<dbReference type="GO" id="GO:0004674">
    <property type="term" value="F:protein serine/threonine kinase activity"/>
    <property type="evidence" value="ECO:0007669"/>
    <property type="project" value="UniProtKB-KW"/>
</dbReference>
<name>A0A974NG75_9GAMM</name>
<proteinExistence type="predicted"/>
<dbReference type="SUPFAM" id="SSF56112">
    <property type="entry name" value="Protein kinase-like (PK-like)"/>
    <property type="match status" value="1"/>
</dbReference>
<evidence type="ECO:0000313" key="4">
    <source>
        <dbReference type="Proteomes" id="UP000595278"/>
    </source>
</evidence>
<dbReference type="InterPro" id="IPR000719">
    <property type="entry name" value="Prot_kinase_dom"/>
</dbReference>
<protein>
    <submittedName>
        <fullName evidence="3">Serine/threonine protein kinase</fullName>
    </submittedName>
</protein>
<dbReference type="GO" id="GO:0005737">
    <property type="term" value="C:cytoplasm"/>
    <property type="evidence" value="ECO:0007669"/>
    <property type="project" value="TreeGrafter"/>
</dbReference>
<dbReference type="KEGG" id="eaz:JHT90_01840"/>
<keyword evidence="3" id="KW-0723">Serine/threonine-protein kinase</keyword>
<feature type="domain" description="Protein kinase" evidence="2">
    <location>
        <begin position="70"/>
        <end position="339"/>
    </location>
</feature>
<organism evidence="3 4">
    <name type="scientific">Entomomonas asaccharolytica</name>
    <dbReference type="NCBI Taxonomy" id="2785331"/>
    <lineage>
        <taxon>Bacteria</taxon>
        <taxon>Pseudomonadati</taxon>
        <taxon>Pseudomonadota</taxon>
        <taxon>Gammaproteobacteria</taxon>
        <taxon>Pseudomonadales</taxon>
        <taxon>Pseudomonadaceae</taxon>
        <taxon>Entomomonas</taxon>
    </lineage>
</organism>
<keyword evidence="3" id="KW-0418">Kinase</keyword>
<accession>A0A974NG75</accession>
<keyword evidence="1" id="KW-0547">Nucleotide-binding</keyword>
<keyword evidence="3" id="KW-0808">Transferase</keyword>
<dbReference type="Gene3D" id="3.30.200.20">
    <property type="entry name" value="Phosphorylase Kinase, domain 1"/>
    <property type="match status" value="1"/>
</dbReference>
<dbReference type="Gene3D" id="1.10.510.10">
    <property type="entry name" value="Transferase(Phosphotransferase) domain 1"/>
    <property type="match status" value="1"/>
</dbReference>
<feature type="binding site" evidence="1">
    <location>
        <position position="105"/>
    </location>
    <ligand>
        <name>ATP</name>
        <dbReference type="ChEBI" id="CHEBI:30616"/>
    </ligand>
</feature>
<dbReference type="EMBL" id="CP067393">
    <property type="protein sequence ID" value="QQP86020.1"/>
    <property type="molecule type" value="Genomic_DNA"/>
</dbReference>
<dbReference type="PANTHER" id="PTHR24348">
    <property type="entry name" value="SERINE/THREONINE-PROTEIN KINASE UNC-51-RELATED"/>
    <property type="match status" value="1"/>
</dbReference>
<dbReference type="PANTHER" id="PTHR24348:SF68">
    <property type="entry name" value="SERINE_THREONINE-PROTEIN KINASE ATG1C"/>
    <property type="match status" value="1"/>
</dbReference>
<evidence type="ECO:0000313" key="3">
    <source>
        <dbReference type="EMBL" id="QQP86020.1"/>
    </source>
</evidence>
<keyword evidence="1" id="KW-0067">ATP-binding</keyword>
<dbReference type="SMART" id="SM00220">
    <property type="entry name" value="S_TKc"/>
    <property type="match status" value="1"/>
</dbReference>
<dbReference type="InterPro" id="IPR011009">
    <property type="entry name" value="Kinase-like_dom_sf"/>
</dbReference>
<reference evidence="3 4" key="1">
    <citation type="submission" date="2021-01" db="EMBL/GenBank/DDBJ databases">
        <title>Entomomonas sp. F2A isolated from a house cricket (Acheta domesticus).</title>
        <authorList>
            <person name="Spergser J."/>
            <person name="Busse H.-J."/>
        </authorList>
    </citation>
    <scope>NUCLEOTIDE SEQUENCE [LARGE SCALE GENOMIC DNA]</scope>
    <source>
        <strain evidence="3 4">F2A</strain>
    </source>
</reference>
<dbReference type="InterPro" id="IPR017441">
    <property type="entry name" value="Protein_kinase_ATP_BS"/>
</dbReference>
<dbReference type="AlphaFoldDB" id="A0A974NG75"/>
<keyword evidence="4" id="KW-1185">Reference proteome</keyword>
<dbReference type="PROSITE" id="PS50011">
    <property type="entry name" value="PROTEIN_KINASE_DOM"/>
    <property type="match status" value="1"/>
</dbReference>
<gene>
    <name evidence="3" type="ORF">JHT90_01840</name>
</gene>
<dbReference type="Proteomes" id="UP000595278">
    <property type="component" value="Chromosome"/>
</dbReference>
<dbReference type="CDD" id="cd14014">
    <property type="entry name" value="STKc_PknB_like"/>
    <property type="match status" value="1"/>
</dbReference>
<dbReference type="PROSITE" id="PS00107">
    <property type="entry name" value="PROTEIN_KINASE_ATP"/>
    <property type="match status" value="1"/>
</dbReference>
<evidence type="ECO:0000256" key="1">
    <source>
        <dbReference type="PROSITE-ProRule" id="PRU10141"/>
    </source>
</evidence>
<dbReference type="Pfam" id="PF00069">
    <property type="entry name" value="Pkinase"/>
    <property type="match status" value="1"/>
</dbReference>